<dbReference type="Gene3D" id="2.60.120.20">
    <property type="match status" value="1"/>
</dbReference>
<reference evidence="6" key="1">
    <citation type="journal article" date="2018" name="Nature">
        <title>The evolutionary history of vertebrate RNA viruses.</title>
        <authorList>
            <person name="Shi M."/>
            <person name="Lin X.D."/>
            <person name="Chen X."/>
            <person name="Tian J.H."/>
            <person name="Chen L.J."/>
            <person name="Li K."/>
            <person name="Wang W."/>
            <person name="Eden J.S."/>
            <person name="Shen J.J."/>
            <person name="Liu L."/>
            <person name="Holmes E.C."/>
            <person name="Zhang Y.Z."/>
        </authorList>
    </citation>
    <scope>NUCLEOTIDE SEQUENCE</scope>
    <source>
        <strain evidence="6">XYHYG25325</strain>
    </source>
</reference>
<comment type="subcellular location">
    <subcellularLocation>
        <location evidence="1">Virion</location>
    </subcellularLocation>
</comment>
<dbReference type="InterPro" id="IPR004337">
    <property type="entry name" value="Astro_capsid_N"/>
</dbReference>
<organism evidence="6">
    <name type="scientific">Wenling japanese thread-sail fish astrovirus</name>
    <dbReference type="NCBI Taxonomy" id="2116334"/>
    <lineage>
        <taxon>Viruses</taxon>
        <taxon>Riboviria</taxon>
        <taxon>Orthornavirae</taxon>
        <taxon>Pisuviricota</taxon>
        <taxon>Stelpaviricetes</taxon>
        <taxon>Stellavirales</taxon>
        <taxon>Astroviridae</taxon>
    </lineage>
</organism>
<feature type="region of interest" description="Disordered" evidence="4">
    <location>
        <begin position="1"/>
        <end position="56"/>
    </location>
</feature>
<dbReference type="Pfam" id="PF03115">
    <property type="entry name" value="Astro_capsid_N"/>
    <property type="match status" value="1"/>
</dbReference>
<feature type="compositionally biased region" description="Basic residues" evidence="4">
    <location>
        <begin position="29"/>
        <end position="50"/>
    </location>
</feature>
<evidence type="ECO:0000313" key="6">
    <source>
        <dbReference type="EMBL" id="AVM87504.1"/>
    </source>
</evidence>
<evidence type="ECO:0000256" key="2">
    <source>
        <dbReference type="ARBA" id="ARBA00022561"/>
    </source>
</evidence>
<evidence type="ECO:0000259" key="5">
    <source>
        <dbReference type="Pfam" id="PF03115"/>
    </source>
</evidence>
<keyword evidence="3" id="KW-0946">Virion</keyword>
<dbReference type="EMBL" id="MG599900">
    <property type="protein sequence ID" value="AVM87504.1"/>
    <property type="molecule type" value="Genomic_RNA"/>
</dbReference>
<dbReference type="InterPro" id="IPR029053">
    <property type="entry name" value="Viral_coat"/>
</dbReference>
<accession>A0A2P1GNG7</accession>
<keyword evidence="2" id="KW-0167">Capsid protein</keyword>
<proteinExistence type="predicted"/>
<feature type="compositionally biased region" description="Basic and acidic residues" evidence="4">
    <location>
        <begin position="7"/>
        <end position="21"/>
    </location>
</feature>
<evidence type="ECO:0000256" key="1">
    <source>
        <dbReference type="ARBA" id="ARBA00004328"/>
    </source>
</evidence>
<name>A0A2P1GNG7_9VIRU</name>
<evidence type="ECO:0000256" key="3">
    <source>
        <dbReference type="ARBA" id="ARBA00022844"/>
    </source>
</evidence>
<feature type="domain" description="Astrovirus capsid protein inner core" evidence="5">
    <location>
        <begin position="94"/>
        <end position="255"/>
    </location>
</feature>
<protein>
    <submittedName>
        <fullName evidence="6">Capsid protein</fullName>
    </submittedName>
</protein>
<sequence length="583" mass="62417">MSGIKPTRREPRRLAAAERKGQPYIPPKNNKKGKKSVQPRKTNGKTKTKSYSKITQPSATMPWARAGPIISGGMRSGTVVSSKKNPSVCEFEFVVGKVNGSQDDWITPYVVSANPRVLAKLAKVPKLDLMASMHQKYKIKSMTLQATPTVSAAIVTGSVLFLSEGGSANSPMPPENVNTCKDRQHVAIDIGSKGEYTWKPPTREYLCRPDGDVSETSPGCMYVQKFLSTENLMSTTEYTKSVWLVSCRVTYEFSVFEDPQKNTEDAIVSEPLTGKLTLKVDANGAPILVGDTVSALTGRLKPNGLLTGTKVGNVKNGVLIASGIISTALDLIPGPLGILIRAGAAVVKYVLASVRKTSGNGEETDIVPALKIYGSVDDALEERPLSAPGLTPTDVSVDGSLTTLTVGQNPINADIGNTPSVAEPQIYKATGPTGYMCMNSFNETAFPTLTPLTGGKGVLKIDNVGTYTATTSGWSQQISKDFKVIMMNTDGNIWYDGPIVGCPSNAVVDGKRCIGWVSKQVNPNSGSTVNFVCYKWDHELSIRVMQPTGMAANTLPLSVYSGFTGTSKYMWTSGANESIEMLS</sequence>
<evidence type="ECO:0000256" key="4">
    <source>
        <dbReference type="SAM" id="MobiDB-lite"/>
    </source>
</evidence>
<dbReference type="GO" id="GO:0019028">
    <property type="term" value="C:viral capsid"/>
    <property type="evidence" value="ECO:0007669"/>
    <property type="project" value="UniProtKB-KW"/>
</dbReference>